<feature type="region of interest" description="Disordered" evidence="1">
    <location>
        <begin position="1"/>
        <end position="28"/>
    </location>
</feature>
<reference evidence="4" key="2">
    <citation type="submission" date="2012-01" db="EMBL/GenBank/DDBJ databases">
        <title>Noncontiguous Finished sequence of chromosome of Saccharomonospora glauca K62.</title>
        <authorList>
            <consortium name="US DOE Joint Genome Institute"/>
            <person name="Lucas S."/>
            <person name="Han J."/>
            <person name="Lapidus A."/>
            <person name="Cheng J.-F."/>
            <person name="Goodwin L."/>
            <person name="Pitluck S."/>
            <person name="Peters L."/>
            <person name="Mikhailova N."/>
            <person name="Held B."/>
            <person name="Detter J.C."/>
            <person name="Han C."/>
            <person name="Tapia R."/>
            <person name="Land M."/>
            <person name="Hauser L."/>
            <person name="Kyrpides N."/>
            <person name="Ivanova N."/>
            <person name="Pagani I."/>
            <person name="Brambilla E.-M."/>
            <person name="Klenk H.-P."/>
            <person name="Woyke T."/>
        </authorList>
    </citation>
    <scope>NUCLEOTIDE SEQUENCE [LARGE SCALE GENOMIC DNA]</scope>
    <source>
        <strain evidence="4">K62</strain>
    </source>
</reference>
<dbReference type="eggNOG" id="ENOG502ZQHJ">
    <property type="taxonomic scope" value="Bacteria"/>
</dbReference>
<dbReference type="HOGENOM" id="CLU_158660_0_0_11"/>
<gene>
    <name evidence="3" type="ORF">SacglDRAFT_01145</name>
</gene>
<name>I1CZF4_9PSEU</name>
<evidence type="ECO:0000313" key="4">
    <source>
        <dbReference type="Proteomes" id="UP000005087"/>
    </source>
</evidence>
<keyword evidence="2" id="KW-1133">Transmembrane helix</keyword>
<proteinExistence type="predicted"/>
<dbReference type="EMBL" id="CM001484">
    <property type="protein sequence ID" value="EIE98078.1"/>
    <property type="molecule type" value="Genomic_DNA"/>
</dbReference>
<organism evidence="3 4">
    <name type="scientific">Saccharomonospora glauca K62</name>
    <dbReference type="NCBI Taxonomy" id="928724"/>
    <lineage>
        <taxon>Bacteria</taxon>
        <taxon>Bacillati</taxon>
        <taxon>Actinomycetota</taxon>
        <taxon>Actinomycetes</taxon>
        <taxon>Pseudonocardiales</taxon>
        <taxon>Pseudonocardiaceae</taxon>
        <taxon>Saccharomonospora</taxon>
    </lineage>
</organism>
<feature type="transmembrane region" description="Helical" evidence="2">
    <location>
        <begin position="51"/>
        <end position="78"/>
    </location>
</feature>
<dbReference type="AlphaFoldDB" id="I1CZF4"/>
<protein>
    <submittedName>
        <fullName evidence="3">Uncharacterized protein</fullName>
    </submittedName>
</protein>
<keyword evidence="4" id="KW-1185">Reference proteome</keyword>
<keyword evidence="2" id="KW-0472">Membrane</keyword>
<evidence type="ECO:0000256" key="1">
    <source>
        <dbReference type="SAM" id="MobiDB-lite"/>
    </source>
</evidence>
<dbReference type="Proteomes" id="UP000005087">
    <property type="component" value="Chromosome"/>
</dbReference>
<sequence>MPARLYDVRVTSQPQPSPEHSPDYNSVSAGAASDAKAFFAAALLTFASGMVVLIGFIMAGGFGVLLGIVGVIFGLVWWKERYGRMLPRDLSAGALIALTVGSFLMFFLAAGMAA</sequence>
<evidence type="ECO:0000256" key="2">
    <source>
        <dbReference type="SAM" id="Phobius"/>
    </source>
</evidence>
<feature type="transmembrane region" description="Helical" evidence="2">
    <location>
        <begin position="90"/>
        <end position="113"/>
    </location>
</feature>
<reference evidence="3 4" key="1">
    <citation type="submission" date="2011-09" db="EMBL/GenBank/DDBJ databases">
        <authorList>
            <consortium name="US DOE Joint Genome Institute (JGI-PGF)"/>
            <person name="Lucas S."/>
            <person name="Han J."/>
            <person name="Lapidus A."/>
            <person name="Cheng J.-F."/>
            <person name="Goodwin L."/>
            <person name="Pitluck S."/>
            <person name="Peters L."/>
            <person name="Land M.L."/>
            <person name="Hauser L."/>
            <person name="Brambilla E."/>
            <person name="Klenk H.-P."/>
            <person name="Woyke T.J."/>
        </authorList>
    </citation>
    <scope>NUCLEOTIDE SEQUENCE [LARGE SCALE GENOMIC DNA]</scope>
    <source>
        <strain evidence="3 4">K62</strain>
    </source>
</reference>
<keyword evidence="2" id="KW-0812">Transmembrane</keyword>
<evidence type="ECO:0000313" key="3">
    <source>
        <dbReference type="EMBL" id="EIE98078.1"/>
    </source>
</evidence>
<accession>I1CZF4</accession>